<evidence type="ECO:0000256" key="1">
    <source>
        <dbReference type="ARBA" id="ARBA00022737"/>
    </source>
</evidence>
<proteinExistence type="predicted"/>
<organism evidence="5 6">
    <name type="scientific">Colletotrichum kahawae</name>
    <name type="common">Coffee berry disease fungus</name>
    <dbReference type="NCBI Taxonomy" id="34407"/>
    <lineage>
        <taxon>Eukaryota</taxon>
        <taxon>Fungi</taxon>
        <taxon>Dikarya</taxon>
        <taxon>Ascomycota</taxon>
        <taxon>Pezizomycotina</taxon>
        <taxon>Sordariomycetes</taxon>
        <taxon>Hypocreomycetidae</taxon>
        <taxon>Glomerellales</taxon>
        <taxon>Glomerellaceae</taxon>
        <taxon>Colletotrichum</taxon>
        <taxon>Colletotrichum gloeosporioides species complex</taxon>
    </lineage>
</organism>
<dbReference type="InterPro" id="IPR056884">
    <property type="entry name" value="NPHP3-like_N"/>
</dbReference>
<dbReference type="SUPFAM" id="SSF48403">
    <property type="entry name" value="Ankyrin repeat"/>
    <property type="match status" value="2"/>
</dbReference>
<feature type="repeat" description="ANK" evidence="2">
    <location>
        <begin position="739"/>
        <end position="774"/>
    </location>
</feature>
<dbReference type="InterPro" id="IPR027417">
    <property type="entry name" value="P-loop_NTPase"/>
</dbReference>
<feature type="region of interest" description="Disordered" evidence="3">
    <location>
        <begin position="198"/>
        <end position="217"/>
    </location>
</feature>
<feature type="repeat" description="ANK" evidence="2">
    <location>
        <begin position="671"/>
        <end position="703"/>
    </location>
</feature>
<reference evidence="5" key="1">
    <citation type="submission" date="2023-02" db="EMBL/GenBank/DDBJ databases">
        <title>Colletotrichum kahawae CIFC_Que2 genome sequencing and assembly.</title>
        <authorList>
            <person name="Baroncelli R."/>
        </authorList>
    </citation>
    <scope>NUCLEOTIDE SEQUENCE</scope>
    <source>
        <strain evidence="5">CIFC_Que2</strain>
    </source>
</reference>
<feature type="compositionally biased region" description="Basic and acidic residues" evidence="3">
    <location>
        <begin position="1124"/>
        <end position="1145"/>
    </location>
</feature>
<feature type="domain" description="Nephrocystin 3-like N-terminal" evidence="4">
    <location>
        <begin position="250"/>
        <end position="422"/>
    </location>
</feature>
<feature type="repeat" description="ANK" evidence="2">
    <location>
        <begin position="846"/>
        <end position="878"/>
    </location>
</feature>
<evidence type="ECO:0000259" key="4">
    <source>
        <dbReference type="Pfam" id="PF24883"/>
    </source>
</evidence>
<comment type="caution">
    <text evidence="5">The sequence shown here is derived from an EMBL/GenBank/DDBJ whole genome shotgun (WGS) entry which is preliminary data.</text>
</comment>
<dbReference type="PROSITE" id="PS50297">
    <property type="entry name" value="ANK_REP_REGION"/>
    <property type="match status" value="1"/>
</dbReference>
<dbReference type="Gene3D" id="3.40.50.300">
    <property type="entry name" value="P-loop containing nucleotide triphosphate hydrolases"/>
    <property type="match status" value="1"/>
</dbReference>
<dbReference type="PANTHER" id="PTHR10039">
    <property type="entry name" value="AMELOGENIN"/>
    <property type="match status" value="1"/>
</dbReference>
<dbReference type="AlphaFoldDB" id="A0AAD9YFB2"/>
<dbReference type="EMBL" id="VYYT01000135">
    <property type="protein sequence ID" value="KAK2764726.1"/>
    <property type="molecule type" value="Genomic_DNA"/>
</dbReference>
<evidence type="ECO:0000256" key="2">
    <source>
        <dbReference type="PROSITE-ProRule" id="PRU00023"/>
    </source>
</evidence>
<feature type="region of interest" description="Disordered" evidence="3">
    <location>
        <begin position="1103"/>
        <end position="1145"/>
    </location>
</feature>
<name>A0AAD9YFB2_COLKA</name>
<dbReference type="PROSITE" id="PS50088">
    <property type="entry name" value="ANK_REPEAT"/>
    <property type="match status" value="3"/>
</dbReference>
<keyword evidence="6" id="KW-1185">Reference proteome</keyword>
<dbReference type="SUPFAM" id="SSF52540">
    <property type="entry name" value="P-loop containing nucleoside triphosphate hydrolases"/>
    <property type="match status" value="1"/>
</dbReference>
<dbReference type="Pfam" id="PF24883">
    <property type="entry name" value="NPHP3_N"/>
    <property type="match status" value="1"/>
</dbReference>
<dbReference type="InterPro" id="IPR036770">
    <property type="entry name" value="Ankyrin_rpt-contain_sf"/>
</dbReference>
<keyword evidence="2" id="KW-0040">ANK repeat</keyword>
<evidence type="ECO:0000313" key="5">
    <source>
        <dbReference type="EMBL" id="KAK2764726.1"/>
    </source>
</evidence>
<gene>
    <name evidence="5" type="ORF">CKAH01_04891</name>
</gene>
<keyword evidence="1" id="KW-0677">Repeat</keyword>
<sequence>MPRLNYTERLQNAIGKREDSSKILWFAKKVRPVYDFVKNFTPVANAASELSPVPFSAVLGGITCILSIGVKVDDYQAKMVETLDKMIFQLDLLKDYKSEALFERDAKVEASQVNVTTDILKFCVAAAKILFNEKGKPHNALLHLLKLQLKDFDATFGGIEAQFSRHIEELEDRRKFQDSLQLRRVYRVVDKIERDNEGDRMERKTAATGELEARERKDAEERHQRVLNWLHFVPFISIQDTTYCNRVDETGEWLLENLEFQNWRQGVESARLWIHGKAGSGKSFLAARVINDLKQYVASETAEVSAIAYAYCSSTKLSVELTYNGLLSSLLRQLYDHLSPNQDVKALEKRAQSSSEGVTRSELKEWIQAVIARLGSCFIIIDGLDECQFLGENEFEDMCGFIASLASPKDHTLGVKVIVFSRPNYSAISNALSTFTGIAIDKGANDGDMKLFITQKIDKIHLKQSQDHRRDQIKETIREQADGMFLWVDLRVKDLQHLYSAKKIQKALETASKGLESLYRESMKRIPKAAREQAYKALLWLANSHKSLSKSELLEALAVEDGETELTDEERLPTNIPLCTMCADLLIEEGDYFQLVHASLRDFLYYAMIYGSKEMAIWILEVYKENPDEIPACLQNCRVHLLAQAAEKNWEEVVTSLVNMGFDKDLHTRLHPQTAVHVASTSRAHRALKTLLDLGADPNVGSTSDTSPILSAAVAGDLDAVQLLLAAKVKVNTETRDVNGLSLLHHAVRCNSQLSLTVISELLDRGADVDLATSEKDGRYTPLCEAAWLGSAPLAEVLLRKGANLHHVTAAGTNPMIIALSRENWGALDVLIKHGADQAWVFDPTRGINLLHQALRLGDSDLVHSLLTHNKDMSFADGETDEGHTPFYLAMVWKLITPSLTLIENGATKYLKEWPEELPAGFFTQLHEQYQLHARPELYSPTLETLLLSLATKRPSLQLEEIEKLDGMSEVLEIDGPDPGRLGVARSSQEPSQVNIGQAIICELETIRNELLRLHQEIFSKGVVLRKAWAIIDACYFSRSTLKEPYDGAFIDGATYEKITPIEKEIFDIQNAPISAEVTTESVDSRLQDIGDVHATAHEDSIATNTTSPHTHPKESTVAANAGAKDEEPAAHNAEVKAPAEKRHE</sequence>
<dbReference type="Pfam" id="PF12796">
    <property type="entry name" value="Ank_2"/>
    <property type="match status" value="1"/>
</dbReference>
<accession>A0AAD9YFB2</accession>
<dbReference type="InterPro" id="IPR002110">
    <property type="entry name" value="Ankyrin_rpt"/>
</dbReference>
<dbReference type="PANTHER" id="PTHR10039:SF17">
    <property type="entry name" value="FUNGAL STAND N-TERMINAL GOODBYE DOMAIN-CONTAINING PROTEIN-RELATED"/>
    <property type="match status" value="1"/>
</dbReference>
<evidence type="ECO:0000256" key="3">
    <source>
        <dbReference type="SAM" id="MobiDB-lite"/>
    </source>
</evidence>
<evidence type="ECO:0000313" key="6">
    <source>
        <dbReference type="Proteomes" id="UP001281614"/>
    </source>
</evidence>
<protein>
    <recommendedName>
        <fullName evidence="4">Nephrocystin 3-like N-terminal domain-containing protein</fullName>
    </recommendedName>
</protein>
<dbReference type="Gene3D" id="1.25.40.20">
    <property type="entry name" value="Ankyrin repeat-containing domain"/>
    <property type="match status" value="2"/>
</dbReference>
<dbReference type="Proteomes" id="UP001281614">
    <property type="component" value="Unassembled WGS sequence"/>
</dbReference>
<dbReference type="SMART" id="SM00248">
    <property type="entry name" value="ANK"/>
    <property type="match status" value="8"/>
</dbReference>